<gene>
    <name evidence="2" type="ORF">GMORB2_4641</name>
</gene>
<dbReference type="EMBL" id="JAANYQ010000023">
    <property type="protein sequence ID" value="KAF4119511.1"/>
    <property type="molecule type" value="Genomic_DNA"/>
</dbReference>
<dbReference type="Proteomes" id="UP000749293">
    <property type="component" value="Unassembled WGS sequence"/>
</dbReference>
<proteinExistence type="predicted"/>
<evidence type="ECO:0000313" key="2">
    <source>
        <dbReference type="EMBL" id="KAF4119511.1"/>
    </source>
</evidence>
<dbReference type="RefSeq" id="XP_035318163.1">
    <property type="nucleotide sequence ID" value="XM_035466615.1"/>
</dbReference>
<accession>A0A9P4YM49</accession>
<feature type="region of interest" description="Disordered" evidence="1">
    <location>
        <begin position="1"/>
        <end position="22"/>
    </location>
</feature>
<reference evidence="2" key="1">
    <citation type="submission" date="2020-03" db="EMBL/GenBank/DDBJ databases">
        <title>Site-based positive gene gene selection in Geosmithia morbida across the United States reveals a broad range of putative effectors and factors for local host and environmental adapation.</title>
        <authorList>
            <person name="Onufrak A."/>
            <person name="Murdoch R.W."/>
            <person name="Gazis R."/>
            <person name="Huff M."/>
            <person name="Staton M."/>
            <person name="Klingeman W."/>
            <person name="Hadziabdic D."/>
        </authorList>
    </citation>
    <scope>NUCLEOTIDE SEQUENCE</scope>
    <source>
        <strain evidence="2">1262</strain>
    </source>
</reference>
<comment type="caution">
    <text evidence="2">The sequence shown here is derived from an EMBL/GenBank/DDBJ whole genome shotgun (WGS) entry which is preliminary data.</text>
</comment>
<sequence length="183" mass="20218">MNVDESWTTQGSTTHKAPSGVVKEGDYTGAPLLVGGKIRRWPTLVIEIGRSQPLESLRMVMGLWFRESEDAVEMVVLVKLCRDDHSILVEKYTEGPVAVQRPGATTTRSARGGLAPVLRQRVTIREVAGRPLEYKVSGAPLVLEFNLLFLRQPDLAIGERDIVVDEHGLQRAAAPTWAEYGDE</sequence>
<protein>
    <submittedName>
        <fullName evidence="2">Uncharacterized protein</fullName>
    </submittedName>
</protein>
<feature type="compositionally biased region" description="Polar residues" evidence="1">
    <location>
        <begin position="1"/>
        <end position="16"/>
    </location>
</feature>
<dbReference type="OrthoDB" id="76567at2759"/>
<evidence type="ECO:0000313" key="3">
    <source>
        <dbReference type="Proteomes" id="UP000749293"/>
    </source>
</evidence>
<evidence type="ECO:0000256" key="1">
    <source>
        <dbReference type="SAM" id="MobiDB-lite"/>
    </source>
</evidence>
<dbReference type="GeneID" id="55970869"/>
<name>A0A9P4YM49_9HYPO</name>
<keyword evidence="3" id="KW-1185">Reference proteome</keyword>
<organism evidence="2 3">
    <name type="scientific">Geosmithia morbida</name>
    <dbReference type="NCBI Taxonomy" id="1094350"/>
    <lineage>
        <taxon>Eukaryota</taxon>
        <taxon>Fungi</taxon>
        <taxon>Dikarya</taxon>
        <taxon>Ascomycota</taxon>
        <taxon>Pezizomycotina</taxon>
        <taxon>Sordariomycetes</taxon>
        <taxon>Hypocreomycetidae</taxon>
        <taxon>Hypocreales</taxon>
        <taxon>Bionectriaceae</taxon>
        <taxon>Geosmithia</taxon>
    </lineage>
</organism>
<dbReference type="AlphaFoldDB" id="A0A9P4YM49"/>